<accession>A0A1I8A4R4</accession>
<organism evidence="2 3">
    <name type="scientific">Steinernema glaseri</name>
    <dbReference type="NCBI Taxonomy" id="37863"/>
    <lineage>
        <taxon>Eukaryota</taxon>
        <taxon>Metazoa</taxon>
        <taxon>Ecdysozoa</taxon>
        <taxon>Nematoda</taxon>
        <taxon>Chromadorea</taxon>
        <taxon>Rhabditida</taxon>
        <taxon>Tylenchina</taxon>
        <taxon>Panagrolaimomorpha</taxon>
        <taxon>Strongyloidoidea</taxon>
        <taxon>Steinernematidae</taxon>
        <taxon>Steinernema</taxon>
    </lineage>
</organism>
<evidence type="ECO:0000313" key="3">
    <source>
        <dbReference type="WBParaSite" id="L893_g32840.t1"/>
    </source>
</evidence>
<evidence type="ECO:0000313" key="2">
    <source>
        <dbReference type="Proteomes" id="UP000095287"/>
    </source>
</evidence>
<dbReference type="AlphaFoldDB" id="A0A1I8A4R4"/>
<feature type="region of interest" description="Disordered" evidence="1">
    <location>
        <begin position="27"/>
        <end position="82"/>
    </location>
</feature>
<dbReference type="Proteomes" id="UP000095287">
    <property type="component" value="Unplaced"/>
</dbReference>
<reference evidence="3" key="1">
    <citation type="submission" date="2016-11" db="UniProtKB">
        <authorList>
            <consortium name="WormBaseParasite"/>
        </authorList>
    </citation>
    <scope>IDENTIFICATION</scope>
</reference>
<keyword evidence="2" id="KW-1185">Reference proteome</keyword>
<evidence type="ECO:0000256" key="1">
    <source>
        <dbReference type="SAM" id="MobiDB-lite"/>
    </source>
</evidence>
<proteinExistence type="predicted"/>
<dbReference type="WBParaSite" id="L893_g32840.t1">
    <property type="protein sequence ID" value="L893_g32840.t1"/>
    <property type="gene ID" value="L893_g32840"/>
</dbReference>
<name>A0A1I8A4R4_9BILA</name>
<protein>
    <submittedName>
        <fullName evidence="3">TEX36</fullName>
    </submittedName>
</protein>
<sequence length="82" mass="9416">MELNYGTFQRASALYRVQSPDYFSVSSRRHMEKADSSYVSDKPGKNPRKVHSPDYFSVSSRRHMEKADSSYISDKPGKNPPK</sequence>